<accession>A0A7N2MR06</accession>
<reference evidence="5 6" key="1">
    <citation type="journal article" date="2016" name="G3 (Bethesda)">
        <title>First Draft Assembly and Annotation of the Genome of a California Endemic Oak Quercus lobata Nee (Fagaceae).</title>
        <authorList>
            <person name="Sork V.L."/>
            <person name="Fitz-Gibbon S.T."/>
            <person name="Puiu D."/>
            <person name="Crepeau M."/>
            <person name="Gugger P.F."/>
            <person name="Sherman R."/>
            <person name="Stevens K."/>
            <person name="Langley C.H."/>
            <person name="Pellegrini M."/>
            <person name="Salzberg S.L."/>
        </authorList>
    </citation>
    <scope>NUCLEOTIDE SEQUENCE [LARGE SCALE GENOMIC DNA]</scope>
    <source>
        <strain evidence="5 6">cv. SW786</strain>
    </source>
</reference>
<name>A0A7N2MR06_QUELO</name>
<proteinExistence type="predicted"/>
<dbReference type="GO" id="GO:0030247">
    <property type="term" value="F:polysaccharide binding"/>
    <property type="evidence" value="ECO:0007669"/>
    <property type="project" value="InterPro"/>
</dbReference>
<dbReference type="PANTHER" id="PTHR33138">
    <property type="entry name" value="OS01G0690200 PROTEIN"/>
    <property type="match status" value="1"/>
</dbReference>
<dbReference type="AlphaFoldDB" id="A0A7N2MR06"/>
<dbReference type="Proteomes" id="UP000594261">
    <property type="component" value="Chromosome 10"/>
</dbReference>
<keyword evidence="6" id="KW-1185">Reference proteome</keyword>
<protein>
    <recommendedName>
        <fullName evidence="4">Wall-associated receptor kinase galacturonan-binding domain-containing protein</fullName>
    </recommendedName>
</protein>
<dbReference type="GO" id="GO:0016020">
    <property type="term" value="C:membrane"/>
    <property type="evidence" value="ECO:0007669"/>
    <property type="project" value="UniProtKB-SubCell"/>
</dbReference>
<keyword evidence="2 3" id="KW-0732">Signal</keyword>
<evidence type="ECO:0000259" key="4">
    <source>
        <dbReference type="Pfam" id="PF13947"/>
    </source>
</evidence>
<dbReference type="Pfam" id="PF13947">
    <property type="entry name" value="GUB_WAK_bind"/>
    <property type="match status" value="1"/>
</dbReference>
<dbReference type="Gramene" id="QL10p026055:mrna">
    <property type="protein sequence ID" value="QL10p026055:mrna:CDS:1"/>
    <property type="gene ID" value="QL10p026055"/>
</dbReference>
<evidence type="ECO:0000313" key="6">
    <source>
        <dbReference type="Proteomes" id="UP000594261"/>
    </source>
</evidence>
<dbReference type="PANTHER" id="PTHR33138:SF85">
    <property type="entry name" value="LEAF RUST 10 DISEASE-RESISTANCE LOCUS RECEPTOR-LIKE PROTEIN KINASE-LIKE 2.7 ISOFORM X1"/>
    <property type="match status" value="1"/>
</dbReference>
<dbReference type="OMA" id="MTIARND"/>
<feature type="domain" description="Wall-associated receptor kinase galacturonan-binding" evidence="4">
    <location>
        <begin position="35"/>
        <end position="101"/>
    </location>
</feature>
<reference evidence="5" key="2">
    <citation type="submission" date="2021-01" db="UniProtKB">
        <authorList>
            <consortium name="EnsemblPlants"/>
        </authorList>
    </citation>
    <scope>IDENTIFICATION</scope>
</reference>
<feature type="chain" id="PRO_5029617301" description="Wall-associated receptor kinase galacturonan-binding domain-containing protein" evidence="3">
    <location>
        <begin position="27"/>
        <end position="218"/>
    </location>
</feature>
<dbReference type="InParanoid" id="A0A7N2MR06"/>
<organism evidence="5 6">
    <name type="scientific">Quercus lobata</name>
    <name type="common">Valley oak</name>
    <dbReference type="NCBI Taxonomy" id="97700"/>
    <lineage>
        <taxon>Eukaryota</taxon>
        <taxon>Viridiplantae</taxon>
        <taxon>Streptophyta</taxon>
        <taxon>Embryophyta</taxon>
        <taxon>Tracheophyta</taxon>
        <taxon>Spermatophyta</taxon>
        <taxon>Magnoliopsida</taxon>
        <taxon>eudicotyledons</taxon>
        <taxon>Gunneridae</taxon>
        <taxon>Pentapetalae</taxon>
        <taxon>rosids</taxon>
        <taxon>fabids</taxon>
        <taxon>Fagales</taxon>
        <taxon>Fagaceae</taxon>
        <taxon>Quercus</taxon>
    </lineage>
</organism>
<evidence type="ECO:0000256" key="1">
    <source>
        <dbReference type="ARBA" id="ARBA00004167"/>
    </source>
</evidence>
<evidence type="ECO:0000256" key="2">
    <source>
        <dbReference type="ARBA" id="ARBA00022729"/>
    </source>
</evidence>
<dbReference type="InterPro" id="IPR025287">
    <property type="entry name" value="WAK_GUB"/>
</dbReference>
<evidence type="ECO:0000313" key="5">
    <source>
        <dbReference type="EnsemblPlants" id="QL10p026055:mrna:CDS:1"/>
    </source>
</evidence>
<dbReference type="EnsemblPlants" id="QL10p026055:mrna">
    <property type="protein sequence ID" value="QL10p026055:mrna:CDS:1"/>
    <property type="gene ID" value="QL10p026055"/>
</dbReference>
<evidence type="ECO:0000256" key="3">
    <source>
        <dbReference type="SAM" id="SignalP"/>
    </source>
</evidence>
<sequence>MEAHHLALSSHITLSFFLAILPSSYCTDDARFTECSRPFECGRAKNVSYPFWGGNRPEHCGHQGFKLECYYYYEYPIIKFEELEFLILNINESQNNMAIARLDLWDGSCPQTSLNTVLNYSIFDYAPTVLNITLFYGCPPQVKTLIPVQNRFTCSLEGSDANNNAYFVNESLARIHILEPEKCSGKIRVPISRNAIINESAGVVPALHEALNQGFEVN</sequence>
<feature type="signal peptide" evidence="3">
    <location>
        <begin position="1"/>
        <end position="26"/>
    </location>
</feature>
<dbReference type="EMBL" id="LRBV02000010">
    <property type="status" value="NOT_ANNOTATED_CDS"/>
    <property type="molecule type" value="Genomic_DNA"/>
</dbReference>
<comment type="subcellular location">
    <subcellularLocation>
        <location evidence="1">Membrane</location>
        <topology evidence="1">Single-pass membrane protein</topology>
    </subcellularLocation>
</comment>